<accession>A0A3G8GZQ6</accession>
<keyword evidence="1" id="KW-0175">Coiled coil</keyword>
<sequence length="119" mass="13382">MKRMEGRMRCEGKWMDGGTTSGRTGASTAVFGALDALDKRLVRIDANLEVMDDRLRSVENRVERIEERVIFTATKADVLQCQTDVYRAINMQTWRLVTFVSGFGALLTAATFYIARSVP</sequence>
<evidence type="ECO:0000313" key="4">
    <source>
        <dbReference type="Proteomes" id="UP000270411"/>
    </source>
</evidence>
<dbReference type="KEGG" id="cpau:EHF44_09405"/>
<keyword evidence="2" id="KW-1133">Transmembrane helix</keyword>
<dbReference type="EMBL" id="CP033969">
    <property type="protein sequence ID" value="AZG13647.1"/>
    <property type="molecule type" value="Genomic_DNA"/>
</dbReference>
<name>A0A3G8GZQ6_9BURK</name>
<protein>
    <submittedName>
        <fullName evidence="3">Uncharacterized protein</fullName>
    </submittedName>
</protein>
<dbReference type="OrthoDB" id="9135385at2"/>
<evidence type="ECO:0000256" key="1">
    <source>
        <dbReference type="SAM" id="Coils"/>
    </source>
</evidence>
<feature type="transmembrane region" description="Helical" evidence="2">
    <location>
        <begin position="96"/>
        <end position="115"/>
    </location>
</feature>
<feature type="coiled-coil region" evidence="1">
    <location>
        <begin position="41"/>
        <end position="68"/>
    </location>
</feature>
<organism evidence="3 4">
    <name type="scientific">Cupriavidus pauculus</name>
    <dbReference type="NCBI Taxonomy" id="82633"/>
    <lineage>
        <taxon>Bacteria</taxon>
        <taxon>Pseudomonadati</taxon>
        <taxon>Pseudomonadota</taxon>
        <taxon>Betaproteobacteria</taxon>
        <taxon>Burkholderiales</taxon>
        <taxon>Burkholderiaceae</taxon>
        <taxon>Cupriavidus</taxon>
    </lineage>
</organism>
<evidence type="ECO:0000256" key="2">
    <source>
        <dbReference type="SAM" id="Phobius"/>
    </source>
</evidence>
<dbReference type="RefSeq" id="WP_124683501.1">
    <property type="nucleotide sequence ID" value="NZ_CP033969.1"/>
</dbReference>
<dbReference type="AlphaFoldDB" id="A0A3G8GZQ6"/>
<evidence type="ECO:0000313" key="3">
    <source>
        <dbReference type="EMBL" id="AZG13647.1"/>
    </source>
</evidence>
<dbReference type="Proteomes" id="UP000270411">
    <property type="component" value="Chromosome 1"/>
</dbReference>
<gene>
    <name evidence="3" type="ORF">EHF44_09405</name>
</gene>
<keyword evidence="2" id="KW-0472">Membrane</keyword>
<keyword evidence="2" id="KW-0812">Transmembrane</keyword>
<proteinExistence type="predicted"/>
<reference evidence="4" key="1">
    <citation type="submission" date="2018-11" db="EMBL/GenBank/DDBJ databases">
        <title>FDA dAtabase for Regulatory Grade micrObial Sequences (FDA-ARGOS): Supporting development and validation of Infectious Disease Dx tests.</title>
        <authorList>
            <person name="Goldberg B."/>
            <person name="Campos J."/>
            <person name="Tallon L."/>
            <person name="Sadzewicz L."/>
            <person name="Zhao X."/>
            <person name="Vavikolanu K."/>
            <person name="Mehta A."/>
            <person name="Aluvathingal J."/>
            <person name="Nadendla S."/>
            <person name="Geyer C."/>
            <person name="Nandy P."/>
            <person name="Yan Y."/>
            <person name="Sichtig H."/>
        </authorList>
    </citation>
    <scope>NUCLEOTIDE SEQUENCE [LARGE SCALE GENOMIC DNA]</scope>
    <source>
        <strain evidence="4">FDAARGOS_614</strain>
    </source>
</reference>